<dbReference type="Pfam" id="PF05421">
    <property type="entry name" value="DUF751"/>
    <property type="match status" value="1"/>
</dbReference>
<evidence type="ECO:0000256" key="1">
    <source>
        <dbReference type="ARBA" id="ARBA00004474"/>
    </source>
</evidence>
<reference evidence="6" key="1">
    <citation type="journal article" date="2019" name="Mol. Phylogenet. Evol.">
        <title>Morphological evolution and classification of the red algal order Ceramiales inferred using plastid phylogenomics.</title>
        <authorList>
            <person name="Diaz-Tapia P."/>
            <person name="Pasella M.M."/>
            <person name="Verbruggen H."/>
            <person name="Maggs C.A."/>
        </authorList>
    </citation>
    <scope>NUCLEOTIDE SEQUENCE</scope>
    <source>
        <strain evidence="6">PD2766_6</strain>
    </source>
</reference>
<dbReference type="AlphaFoldDB" id="A0A4D6X628"/>
<proteinExistence type="inferred from homology"/>
<evidence type="ECO:0000256" key="4">
    <source>
        <dbReference type="ARBA" id="ARBA00022640"/>
    </source>
</evidence>
<keyword evidence="5" id="KW-1133">Transmembrane helix</keyword>
<comment type="similarity">
    <text evidence="2">Belongs to the ycf33 family.</text>
</comment>
<feature type="transmembrane region" description="Helical" evidence="5">
    <location>
        <begin position="16"/>
        <end position="36"/>
    </location>
</feature>
<accession>A0A4D6X628</accession>
<keyword evidence="4 6" id="KW-0934">Plastid</keyword>
<feature type="transmembrane region" description="Helical" evidence="5">
    <location>
        <begin position="43"/>
        <end position="64"/>
    </location>
</feature>
<keyword evidence="5" id="KW-0812">Transmembrane</keyword>
<evidence type="ECO:0000313" key="6">
    <source>
        <dbReference type="EMBL" id="QCI08965.1"/>
    </source>
</evidence>
<reference evidence="6" key="2">
    <citation type="submission" date="2019-04" db="EMBL/GenBank/DDBJ databases">
        <authorList>
            <person name="Pasella M."/>
        </authorList>
    </citation>
    <scope>NUCLEOTIDE SEQUENCE</scope>
    <source>
        <strain evidence="6">PD2766_6</strain>
    </source>
</reference>
<name>A0A4D6X628_9FLOR</name>
<dbReference type="InterPro" id="IPR008470">
    <property type="entry name" value="Uncharacterised_Ycf33"/>
</dbReference>
<keyword evidence="5" id="KW-0472">Membrane</keyword>
<sequence length="66" mass="8073">MFYFYFWNNINKFPRFFIATILGFFLITFRPIFRLLRNDKKRIIIITTIATTISILYKIITLMLNT</sequence>
<geneLocation type="plastid" evidence="6"/>
<comment type="subcellular location">
    <subcellularLocation>
        <location evidence="1">Plastid</location>
    </subcellularLocation>
</comment>
<dbReference type="GO" id="GO:0009536">
    <property type="term" value="C:plastid"/>
    <property type="evidence" value="ECO:0007669"/>
    <property type="project" value="UniProtKB-SubCell"/>
</dbReference>
<dbReference type="EMBL" id="MK814742">
    <property type="protein sequence ID" value="QCI08965.1"/>
    <property type="molecule type" value="Genomic_DNA"/>
</dbReference>
<gene>
    <name evidence="6" type="primary">ycf33</name>
</gene>
<evidence type="ECO:0000256" key="5">
    <source>
        <dbReference type="SAM" id="Phobius"/>
    </source>
</evidence>
<evidence type="ECO:0000256" key="3">
    <source>
        <dbReference type="ARBA" id="ARBA00021584"/>
    </source>
</evidence>
<evidence type="ECO:0000256" key="2">
    <source>
        <dbReference type="ARBA" id="ARBA00010985"/>
    </source>
</evidence>
<protein>
    <recommendedName>
        <fullName evidence="3">Uncharacterized protein ycf33</fullName>
    </recommendedName>
</protein>
<organism evidence="6">
    <name type="scientific">Wrangelia sp</name>
    <dbReference type="NCBI Taxonomy" id="2575620"/>
    <lineage>
        <taxon>Eukaryota</taxon>
        <taxon>Rhodophyta</taxon>
        <taxon>Florideophyceae</taxon>
        <taxon>Rhodymeniophycidae</taxon>
        <taxon>Ceramiales</taxon>
        <taxon>Ceramiaceae</taxon>
        <taxon>Wrangelia</taxon>
    </lineage>
</organism>